<dbReference type="Proteomes" id="UP001370490">
    <property type="component" value="Unassembled WGS sequence"/>
</dbReference>
<keyword evidence="2" id="KW-1185">Reference proteome</keyword>
<reference evidence="1 2" key="1">
    <citation type="submission" date="2023-12" db="EMBL/GenBank/DDBJ databases">
        <title>A high-quality genome assembly for Dillenia turbinata (Dilleniales).</title>
        <authorList>
            <person name="Chanderbali A."/>
        </authorList>
    </citation>
    <scope>NUCLEOTIDE SEQUENCE [LARGE SCALE GENOMIC DNA]</scope>
    <source>
        <strain evidence="1">LSX21</strain>
        <tissue evidence="1">Leaf</tissue>
    </source>
</reference>
<organism evidence="1 2">
    <name type="scientific">Dillenia turbinata</name>
    <dbReference type="NCBI Taxonomy" id="194707"/>
    <lineage>
        <taxon>Eukaryota</taxon>
        <taxon>Viridiplantae</taxon>
        <taxon>Streptophyta</taxon>
        <taxon>Embryophyta</taxon>
        <taxon>Tracheophyta</taxon>
        <taxon>Spermatophyta</taxon>
        <taxon>Magnoliopsida</taxon>
        <taxon>eudicotyledons</taxon>
        <taxon>Gunneridae</taxon>
        <taxon>Pentapetalae</taxon>
        <taxon>Dilleniales</taxon>
        <taxon>Dilleniaceae</taxon>
        <taxon>Dillenia</taxon>
    </lineage>
</organism>
<dbReference type="EMBL" id="JBAMMX010000028">
    <property type="protein sequence ID" value="KAK6912175.1"/>
    <property type="molecule type" value="Genomic_DNA"/>
</dbReference>
<evidence type="ECO:0000313" key="2">
    <source>
        <dbReference type="Proteomes" id="UP001370490"/>
    </source>
</evidence>
<sequence>MRTPAQDSASLKKKCRRNMRLTCLRNTSDVPMKVVTRRYYQADFRSGFLEKKLTFEIPPHQVVLVHHAAYKRSPGITVLAHVYPKIRMSPNGDEVFPTTPIYGEDLYPNGTPDAKVIRATFDSYDLMMNKEIQLAYEHEDGKVGFQSNERKLPKHISFCFCGKLNEPMEETEARARGYID</sequence>
<gene>
    <name evidence="1" type="ORF">RJ641_024268</name>
</gene>
<name>A0AAN8UB02_9MAGN</name>
<accession>A0AAN8UB02</accession>
<dbReference type="AlphaFoldDB" id="A0AAN8UB02"/>
<evidence type="ECO:0000313" key="1">
    <source>
        <dbReference type="EMBL" id="KAK6912175.1"/>
    </source>
</evidence>
<proteinExistence type="predicted"/>
<comment type="caution">
    <text evidence="1">The sequence shown here is derived from an EMBL/GenBank/DDBJ whole genome shotgun (WGS) entry which is preliminary data.</text>
</comment>
<protein>
    <submittedName>
        <fullName evidence="1">Uncharacterized protein</fullName>
    </submittedName>
</protein>